<accession>A0A8D9BID8</accession>
<proteinExistence type="predicted"/>
<organism evidence="2">
    <name type="scientific">Cacopsylla melanoneura</name>
    <dbReference type="NCBI Taxonomy" id="428564"/>
    <lineage>
        <taxon>Eukaryota</taxon>
        <taxon>Metazoa</taxon>
        <taxon>Ecdysozoa</taxon>
        <taxon>Arthropoda</taxon>
        <taxon>Hexapoda</taxon>
        <taxon>Insecta</taxon>
        <taxon>Pterygota</taxon>
        <taxon>Neoptera</taxon>
        <taxon>Paraneoptera</taxon>
        <taxon>Hemiptera</taxon>
        <taxon>Sternorrhyncha</taxon>
        <taxon>Psylloidea</taxon>
        <taxon>Psyllidae</taxon>
        <taxon>Psyllinae</taxon>
        <taxon>Cacopsylla</taxon>
    </lineage>
</organism>
<keyword evidence="1" id="KW-1133">Transmembrane helix</keyword>
<name>A0A8D9BID8_9HEMI</name>
<reference evidence="2" key="1">
    <citation type="submission" date="2021-05" db="EMBL/GenBank/DDBJ databases">
        <authorList>
            <person name="Alioto T."/>
            <person name="Alioto T."/>
            <person name="Gomez Garrido J."/>
        </authorList>
    </citation>
    <scope>NUCLEOTIDE SEQUENCE</scope>
</reference>
<dbReference type="AlphaFoldDB" id="A0A8D9BID8"/>
<feature type="transmembrane region" description="Helical" evidence="1">
    <location>
        <begin position="37"/>
        <end position="61"/>
    </location>
</feature>
<keyword evidence="1" id="KW-0472">Membrane</keyword>
<evidence type="ECO:0000256" key="1">
    <source>
        <dbReference type="SAM" id="Phobius"/>
    </source>
</evidence>
<keyword evidence="1" id="KW-0812">Transmembrane</keyword>
<dbReference type="EMBL" id="HBUF01645394">
    <property type="protein sequence ID" value="CAG6785813.1"/>
    <property type="molecule type" value="Transcribed_RNA"/>
</dbReference>
<evidence type="ECO:0000313" key="2">
    <source>
        <dbReference type="EMBL" id="CAG6785813.1"/>
    </source>
</evidence>
<sequence length="132" mass="15166">MLMHCSSDHFLVCEKLLCLISWVAPITFHTTPLQVSLIVYVLAVVRIMTFFSGSLLMLHYVMRYTVYHLMYNQVRKENIVSGGHKKDFQHTIGKGITPALQTTPLYTYTCLQYKPCETHLSYTGFCKEYGGC</sequence>
<protein>
    <submittedName>
        <fullName evidence="2">Uncharacterized protein</fullName>
    </submittedName>
</protein>